<protein>
    <recommendedName>
        <fullName evidence="4">Leucine-binding protein domain-containing protein</fullName>
    </recommendedName>
</protein>
<feature type="signal peptide" evidence="3">
    <location>
        <begin position="1"/>
        <end position="29"/>
    </location>
</feature>
<dbReference type="InterPro" id="IPR028081">
    <property type="entry name" value="Leu-bd"/>
</dbReference>
<dbReference type="InterPro" id="IPR006311">
    <property type="entry name" value="TAT_signal"/>
</dbReference>
<dbReference type="Pfam" id="PF13458">
    <property type="entry name" value="Peripla_BP_6"/>
    <property type="match status" value="1"/>
</dbReference>
<evidence type="ECO:0000259" key="4">
    <source>
        <dbReference type="Pfam" id="PF13458"/>
    </source>
</evidence>
<evidence type="ECO:0000256" key="3">
    <source>
        <dbReference type="SAM" id="SignalP"/>
    </source>
</evidence>
<feature type="domain" description="Leucine-binding protein" evidence="4">
    <location>
        <begin position="63"/>
        <end position="241"/>
    </location>
</feature>
<dbReference type="Gene3D" id="3.40.50.2300">
    <property type="match status" value="2"/>
</dbReference>
<reference evidence="6" key="1">
    <citation type="journal article" date="2019" name="Int. J. Syst. Evol. Microbiol.">
        <title>The Global Catalogue of Microorganisms (GCM) 10K type strain sequencing project: providing services to taxonomists for standard genome sequencing and annotation.</title>
        <authorList>
            <consortium name="The Broad Institute Genomics Platform"/>
            <consortium name="The Broad Institute Genome Sequencing Center for Infectious Disease"/>
            <person name="Wu L."/>
            <person name="Ma J."/>
        </authorList>
    </citation>
    <scope>NUCLEOTIDE SEQUENCE [LARGE SCALE GENOMIC DNA]</scope>
    <source>
        <strain evidence="6">JCM 31047</strain>
    </source>
</reference>
<keyword evidence="2 3" id="KW-0732">Signal</keyword>
<comment type="similarity">
    <text evidence="1">Belongs to the leucine-binding protein family.</text>
</comment>
<sequence>MTKTESQTTRRRLLKALAALSGAALPAAAAQVTPRRAARIAVVLPRRSPYPALAETFMTGLTGSLDGQHVTVSTVQTGPAPRAAAEAARTALRDNPDLLVLLGDGLTRAAQPALLERPTPVLAAEFGVQRPDLHQPAPLALTVSLHSWEAEWAHARTLARHAGVYLLISHLDSGYDLPFAVTSGLQAGRGVLSGTALFDPAAPDHAALVRQVRESGAAHVHVLASGTGAATVGALRRAGFSVSAGGLTAPDLNVPRALAAASTSLPPVQALGFDAGRWISAALTGPLTPSAVHTALACAAVTGTRGTLSVDAHGVLRAPLTLLGAGKPQALTPPNLLQLEPAGLRSGWLHTYLHA</sequence>
<name>A0A8H9GJ66_9DEIO</name>
<dbReference type="PROSITE" id="PS51318">
    <property type="entry name" value="TAT"/>
    <property type="match status" value="1"/>
</dbReference>
<evidence type="ECO:0000256" key="1">
    <source>
        <dbReference type="ARBA" id="ARBA00010062"/>
    </source>
</evidence>
<dbReference type="Proteomes" id="UP000600547">
    <property type="component" value="Unassembled WGS sequence"/>
</dbReference>
<evidence type="ECO:0000313" key="5">
    <source>
        <dbReference type="EMBL" id="GGM31467.1"/>
    </source>
</evidence>
<evidence type="ECO:0000313" key="6">
    <source>
        <dbReference type="Proteomes" id="UP000600547"/>
    </source>
</evidence>
<gene>
    <name evidence="5" type="ORF">GCM10008956_04530</name>
</gene>
<accession>A0A8H9GJ66</accession>
<comment type="caution">
    <text evidence="5">The sequence shown here is derived from an EMBL/GenBank/DDBJ whole genome shotgun (WGS) entry which is preliminary data.</text>
</comment>
<proteinExistence type="inferred from homology"/>
<evidence type="ECO:0000256" key="2">
    <source>
        <dbReference type="ARBA" id="ARBA00022729"/>
    </source>
</evidence>
<dbReference type="EMBL" id="BMQG01000001">
    <property type="protein sequence ID" value="GGM31467.1"/>
    <property type="molecule type" value="Genomic_DNA"/>
</dbReference>
<keyword evidence="6" id="KW-1185">Reference proteome</keyword>
<organism evidence="5 6">
    <name type="scientific">Deinococcus arenae</name>
    <dbReference type="NCBI Taxonomy" id="1452751"/>
    <lineage>
        <taxon>Bacteria</taxon>
        <taxon>Thermotogati</taxon>
        <taxon>Deinococcota</taxon>
        <taxon>Deinococci</taxon>
        <taxon>Deinococcales</taxon>
        <taxon>Deinococcaceae</taxon>
        <taxon>Deinococcus</taxon>
    </lineage>
</organism>
<feature type="chain" id="PRO_5034001522" description="Leucine-binding protein domain-containing protein" evidence="3">
    <location>
        <begin position="30"/>
        <end position="355"/>
    </location>
</feature>
<dbReference type="SUPFAM" id="SSF53822">
    <property type="entry name" value="Periplasmic binding protein-like I"/>
    <property type="match status" value="1"/>
</dbReference>
<dbReference type="AlphaFoldDB" id="A0A8H9GJ66"/>
<dbReference type="InterPro" id="IPR028082">
    <property type="entry name" value="Peripla_BP_I"/>
</dbReference>
<dbReference type="RefSeq" id="WP_110830370.1">
    <property type="nucleotide sequence ID" value="NZ_BMQG01000001.1"/>
</dbReference>